<keyword evidence="8" id="KW-0406">Ion transport</keyword>
<keyword evidence="10" id="KW-0066">ATP synthesis</keyword>
<geneLocation type="mitochondrion" evidence="13"/>
<organism evidence="13">
    <name type="scientific">Cymothoa indica</name>
    <dbReference type="NCBI Taxonomy" id="439382"/>
    <lineage>
        <taxon>Eukaryota</taxon>
        <taxon>Metazoa</taxon>
        <taxon>Ecdysozoa</taxon>
        <taxon>Arthropoda</taxon>
        <taxon>Crustacea</taxon>
        <taxon>Multicrustacea</taxon>
        <taxon>Malacostraca</taxon>
        <taxon>Eumalacostraca</taxon>
        <taxon>Peracarida</taxon>
        <taxon>Isopoda</taxon>
        <taxon>Cymothoidae</taxon>
        <taxon>Cymothoa</taxon>
    </lineage>
</organism>
<gene>
    <name evidence="13" type="primary">atp6</name>
</gene>
<feature type="transmembrane region" description="Helical" evidence="12">
    <location>
        <begin position="22"/>
        <end position="42"/>
    </location>
</feature>
<comment type="similarity">
    <text evidence="2">Belongs to the ATPase A chain family.</text>
</comment>
<evidence type="ECO:0000256" key="9">
    <source>
        <dbReference type="ARBA" id="ARBA00023136"/>
    </source>
</evidence>
<evidence type="ECO:0000256" key="6">
    <source>
        <dbReference type="ARBA" id="ARBA00022781"/>
    </source>
</evidence>
<dbReference type="GO" id="GO:0005743">
    <property type="term" value="C:mitochondrial inner membrane"/>
    <property type="evidence" value="ECO:0007669"/>
    <property type="project" value="UniProtKB-SubCell"/>
</dbReference>
<protein>
    <recommendedName>
        <fullName evidence="11">ATP synthase subunit a</fullName>
    </recommendedName>
</protein>
<keyword evidence="6" id="KW-0375">Hydrogen ion transport</keyword>
<dbReference type="Pfam" id="PF00119">
    <property type="entry name" value="ATP-synt_A"/>
    <property type="match status" value="1"/>
</dbReference>
<dbReference type="GO" id="GO:0045259">
    <property type="term" value="C:proton-transporting ATP synthase complex"/>
    <property type="evidence" value="ECO:0007669"/>
    <property type="project" value="UniProtKB-KW"/>
</dbReference>
<name>A0A344AYW5_9CRUS</name>
<evidence type="ECO:0000256" key="12">
    <source>
        <dbReference type="SAM" id="Phobius"/>
    </source>
</evidence>
<keyword evidence="13" id="KW-0496">Mitochondrion</keyword>
<feature type="transmembrane region" description="Helical" evidence="12">
    <location>
        <begin position="70"/>
        <end position="95"/>
    </location>
</feature>
<dbReference type="PROSITE" id="PS00449">
    <property type="entry name" value="ATPASE_A"/>
    <property type="match status" value="1"/>
</dbReference>
<evidence type="ECO:0000313" key="13">
    <source>
        <dbReference type="EMBL" id="AWX90822.1"/>
    </source>
</evidence>
<feature type="transmembrane region" description="Helical" evidence="12">
    <location>
        <begin position="139"/>
        <end position="163"/>
    </location>
</feature>
<dbReference type="EMBL" id="MH396438">
    <property type="protein sequence ID" value="AWX90822.1"/>
    <property type="molecule type" value="Genomic_DNA"/>
</dbReference>
<dbReference type="GO" id="GO:0046933">
    <property type="term" value="F:proton-transporting ATP synthase activity, rotational mechanism"/>
    <property type="evidence" value="ECO:0007669"/>
    <property type="project" value="TreeGrafter"/>
</dbReference>
<keyword evidence="5 12" id="KW-0812">Transmembrane</keyword>
<sequence>MMTNLFSIFDPSASILIFKTDWNWISATLGILMMPLLFWTSMSRPLSAKMKIILFMSNEMSNTLTAKNKLSIIFMLSLFSMVITNNLFGLLPFVFTASSHLAFTLPLALTMWLGYFLASASMNLTNLLSHMVPQDTPPFLMPFMVLIETLSNLIRPFTLAVRLSANMVAGHLLLALMSSSPSIMTPFISITIISLQILLMILESAVAAIQAYVITTLSSLYIQES</sequence>
<dbReference type="SUPFAM" id="SSF81336">
    <property type="entry name" value="F1F0 ATP synthase subunit A"/>
    <property type="match status" value="1"/>
</dbReference>
<evidence type="ECO:0000256" key="5">
    <source>
        <dbReference type="ARBA" id="ARBA00022692"/>
    </source>
</evidence>
<reference evidence="13" key="1">
    <citation type="submission" date="2018-05" db="EMBL/GenBank/DDBJ databases">
        <authorList>
            <person name="Lanie J.A."/>
            <person name="Ng W.-L."/>
            <person name="Kazmierczak K.M."/>
            <person name="Andrzejewski T.M."/>
            <person name="Davidsen T.M."/>
            <person name="Wayne K.J."/>
            <person name="Tettelin H."/>
            <person name="Glass J.I."/>
            <person name="Rusch D."/>
            <person name="Podicherti R."/>
            <person name="Tsui H.-C.T."/>
            <person name="Winkler M.E."/>
        </authorList>
    </citation>
    <scope>NUCLEOTIDE SEQUENCE</scope>
</reference>
<evidence type="ECO:0000256" key="3">
    <source>
        <dbReference type="ARBA" id="ARBA00022448"/>
    </source>
</evidence>
<evidence type="ECO:0000256" key="11">
    <source>
        <dbReference type="RuleBase" id="RU004450"/>
    </source>
</evidence>
<comment type="subcellular location">
    <subcellularLocation>
        <location evidence="1">Membrane</location>
        <topology evidence="1">Multi-pass membrane protein</topology>
    </subcellularLocation>
    <subcellularLocation>
        <location evidence="11">Mitochondrion inner membrane</location>
        <topology evidence="11">Multi-pass membrane protein</topology>
    </subcellularLocation>
</comment>
<keyword evidence="7 12" id="KW-1133">Transmembrane helix</keyword>
<evidence type="ECO:0000256" key="4">
    <source>
        <dbReference type="ARBA" id="ARBA00022547"/>
    </source>
</evidence>
<evidence type="ECO:0000256" key="2">
    <source>
        <dbReference type="ARBA" id="ARBA00006810"/>
    </source>
</evidence>
<evidence type="ECO:0000256" key="10">
    <source>
        <dbReference type="ARBA" id="ARBA00023310"/>
    </source>
</evidence>
<evidence type="ECO:0000256" key="8">
    <source>
        <dbReference type="ARBA" id="ARBA00023065"/>
    </source>
</evidence>
<dbReference type="InterPro" id="IPR035908">
    <property type="entry name" value="F0_ATP_A_sf"/>
</dbReference>
<dbReference type="InterPro" id="IPR023011">
    <property type="entry name" value="ATP_synth_F0_asu_AS"/>
</dbReference>
<dbReference type="PRINTS" id="PR00123">
    <property type="entry name" value="ATPASEA"/>
</dbReference>
<keyword evidence="3" id="KW-0813">Transport</keyword>
<dbReference type="InterPro" id="IPR000568">
    <property type="entry name" value="ATP_synth_F0_asu"/>
</dbReference>
<dbReference type="PANTHER" id="PTHR11410:SF0">
    <property type="entry name" value="ATP SYNTHASE SUBUNIT A"/>
    <property type="match status" value="1"/>
</dbReference>
<evidence type="ECO:0000256" key="7">
    <source>
        <dbReference type="ARBA" id="ARBA00022989"/>
    </source>
</evidence>
<dbReference type="InterPro" id="IPR045083">
    <property type="entry name" value="ATP_synth_F0_asu_bact/mt"/>
</dbReference>
<keyword evidence="9 12" id="KW-0472">Membrane</keyword>
<dbReference type="CDD" id="cd00310">
    <property type="entry name" value="ATP-synt_Fo_a_6"/>
    <property type="match status" value="1"/>
</dbReference>
<dbReference type="AlphaFoldDB" id="A0A344AYW5"/>
<dbReference type="Gene3D" id="1.20.120.220">
    <property type="entry name" value="ATP synthase, F0 complex, subunit A"/>
    <property type="match status" value="1"/>
</dbReference>
<dbReference type="PANTHER" id="PTHR11410">
    <property type="entry name" value="ATP SYNTHASE SUBUNIT A"/>
    <property type="match status" value="1"/>
</dbReference>
<accession>A0A344AYW5</accession>
<evidence type="ECO:0000256" key="1">
    <source>
        <dbReference type="ARBA" id="ARBA00004141"/>
    </source>
</evidence>
<feature type="transmembrane region" description="Helical" evidence="12">
    <location>
        <begin position="101"/>
        <end position="118"/>
    </location>
</feature>
<dbReference type="NCBIfam" id="TIGR01131">
    <property type="entry name" value="ATP_synt_6_or_A"/>
    <property type="match status" value="1"/>
</dbReference>
<keyword evidence="4" id="KW-0138">CF(0)</keyword>
<proteinExistence type="inferred from homology"/>